<dbReference type="AlphaFoldDB" id="A0A6C2YMI2"/>
<evidence type="ECO:0000313" key="4">
    <source>
        <dbReference type="Proteomes" id="UP000464378"/>
    </source>
</evidence>
<name>A0A6C2YMI2_9BACT</name>
<accession>A0A6C2YMI2</accession>
<dbReference type="EMBL" id="LR593887">
    <property type="protein sequence ID" value="VTS02027.1"/>
    <property type="molecule type" value="Genomic_DNA"/>
</dbReference>
<dbReference type="EMBL" id="LR586016">
    <property type="protein sequence ID" value="VIP02646.1"/>
    <property type="molecule type" value="Genomic_DNA"/>
</dbReference>
<evidence type="ECO:0000313" key="3">
    <source>
        <dbReference type="EMBL" id="VIP02646.1"/>
    </source>
</evidence>
<dbReference type="InterPro" id="IPR011446">
    <property type="entry name" value="BBP7"/>
</dbReference>
<dbReference type="RefSeq" id="WP_162657799.1">
    <property type="nucleotide sequence ID" value="NZ_LR593887.1"/>
</dbReference>
<keyword evidence="2" id="KW-0732">Signal</keyword>
<dbReference type="Proteomes" id="UP000464378">
    <property type="component" value="Chromosome"/>
</dbReference>
<feature type="region of interest" description="Disordered" evidence="1">
    <location>
        <begin position="86"/>
        <end position="122"/>
    </location>
</feature>
<feature type="chain" id="PRO_5036172759" description="BBP7 family outer membrane beta-barrel protein" evidence="2">
    <location>
        <begin position="22"/>
        <end position="584"/>
    </location>
</feature>
<evidence type="ECO:0000256" key="1">
    <source>
        <dbReference type="SAM" id="MobiDB-lite"/>
    </source>
</evidence>
<evidence type="ECO:0000256" key="2">
    <source>
        <dbReference type="SAM" id="SignalP"/>
    </source>
</evidence>
<dbReference type="Pfam" id="PF07585">
    <property type="entry name" value="BBP7"/>
    <property type="match status" value="1"/>
</dbReference>
<proteinExistence type="predicted"/>
<protein>
    <recommendedName>
        <fullName evidence="5">BBP7 family outer membrane beta-barrel protein</fullName>
    </recommendedName>
</protein>
<dbReference type="KEGG" id="tim:GMBLW1_13140"/>
<keyword evidence="4" id="KW-1185">Reference proteome</keyword>
<organism evidence="3">
    <name type="scientific">Tuwongella immobilis</name>
    <dbReference type="NCBI Taxonomy" id="692036"/>
    <lineage>
        <taxon>Bacteria</taxon>
        <taxon>Pseudomonadati</taxon>
        <taxon>Planctomycetota</taxon>
        <taxon>Planctomycetia</taxon>
        <taxon>Gemmatales</taxon>
        <taxon>Gemmataceae</taxon>
        <taxon>Tuwongella</taxon>
    </lineage>
</organism>
<reference evidence="3" key="1">
    <citation type="submission" date="2019-04" db="EMBL/GenBank/DDBJ databases">
        <authorList>
            <consortium name="Science for Life Laboratories"/>
        </authorList>
    </citation>
    <scope>NUCLEOTIDE SEQUENCE</scope>
    <source>
        <strain evidence="3">MBLW1</strain>
    </source>
</reference>
<sequence>MRKLWFGSLGLWFATAVSPLAAEELQWKAATLGKPVPAPIRAVPEGNSPNLTPQPRVSLGAPRVQLGAPSQVIPVGSHSTIFRAQDPGASLPLGQPRRTTGPQVSEMRNGELVPMPTNPGTPRVATPMPNALPGTVTAPPSGGTLVNSTVISESVVEGPMLSGPGEIIGGGGCATGECPTGDTVLESGMLDEVGLPPQRFMMSAEYLSWWTKGTTAPALATNSPVNSFGIIGQPGTTVVAGGQDLLDNRRDGMRFRGVWWCDPCQLWGIDASIFFTNDLSDSYNYSNNPFASPQAPNALLARPFSTQNFGNLFGGQFAEAVASIGELAGNMTIASESSLWGAELNGRRRLWRGCDWNVDGLIGYRYVSLRDTISITERIYGLPQSQTFSGTIVTVNDSFRTTNHFHGGQLGLTGSIQRGRWELDWRTSVALGTVSQNIEIEGSQNVLSAGTGTAAPFFTGPAQPGGLLALNSNIGSYDRNRFAWMPELGVNLNYALTPRLKAFVGYNFMYLSSVVRAADQIDTTVDINRVPRFPVPVFQPGTQVPLGLGAPGTAPPFPGVRPTPTFRDTDFWAQGISFGLKFDW</sequence>
<dbReference type="InParanoid" id="A0A6C2YMI2"/>
<gene>
    <name evidence="3" type="ORF">GMBLW1_13140</name>
</gene>
<feature type="signal peptide" evidence="2">
    <location>
        <begin position="1"/>
        <end position="21"/>
    </location>
</feature>
<evidence type="ECO:0008006" key="5">
    <source>
        <dbReference type="Google" id="ProtNLM"/>
    </source>
</evidence>